<dbReference type="Proteomes" id="UP000054498">
    <property type="component" value="Unassembled WGS sequence"/>
</dbReference>
<dbReference type="OrthoDB" id="18100at2759"/>
<dbReference type="RefSeq" id="XP_013890564.1">
    <property type="nucleotide sequence ID" value="XM_014035110.1"/>
</dbReference>
<organism evidence="2 3">
    <name type="scientific">Monoraphidium neglectum</name>
    <dbReference type="NCBI Taxonomy" id="145388"/>
    <lineage>
        <taxon>Eukaryota</taxon>
        <taxon>Viridiplantae</taxon>
        <taxon>Chlorophyta</taxon>
        <taxon>core chlorophytes</taxon>
        <taxon>Chlorophyceae</taxon>
        <taxon>CS clade</taxon>
        <taxon>Sphaeropleales</taxon>
        <taxon>Selenastraceae</taxon>
        <taxon>Monoraphidium</taxon>
    </lineage>
</organism>
<proteinExistence type="predicted"/>
<feature type="domain" description="DUF7906" evidence="1">
    <location>
        <begin position="4"/>
        <end position="103"/>
    </location>
</feature>
<accession>A0A0D2LHN8</accession>
<dbReference type="AlphaFoldDB" id="A0A0D2LHN8"/>
<dbReference type="PANTHER" id="PTHR31515:SF4">
    <property type="entry name" value="TRANSMEMBRANE PROTEIN"/>
    <property type="match status" value="1"/>
</dbReference>
<reference evidence="2 3" key="1">
    <citation type="journal article" date="2013" name="BMC Genomics">
        <title>Reconstruction of the lipid metabolism for the microalga Monoraphidium neglectum from its genome sequence reveals characteristics suitable for biofuel production.</title>
        <authorList>
            <person name="Bogen C."/>
            <person name="Al-Dilaimi A."/>
            <person name="Albersmeier A."/>
            <person name="Wichmann J."/>
            <person name="Grundmann M."/>
            <person name="Rupp O."/>
            <person name="Lauersen K.J."/>
            <person name="Blifernez-Klassen O."/>
            <person name="Kalinowski J."/>
            <person name="Goesmann A."/>
            <person name="Mussgnug J.H."/>
            <person name="Kruse O."/>
        </authorList>
    </citation>
    <scope>NUCLEOTIDE SEQUENCE [LARGE SCALE GENOMIC DNA]</scope>
    <source>
        <strain evidence="2 3">SAG 48.87</strain>
    </source>
</reference>
<evidence type="ECO:0000313" key="3">
    <source>
        <dbReference type="Proteomes" id="UP000054498"/>
    </source>
</evidence>
<dbReference type="EMBL" id="KK106556">
    <property type="protein sequence ID" value="KIY91544.1"/>
    <property type="molecule type" value="Genomic_DNA"/>
</dbReference>
<dbReference type="GeneID" id="25734178"/>
<dbReference type="Pfam" id="PF25483">
    <property type="entry name" value="DUF7906"/>
    <property type="match status" value="1"/>
</dbReference>
<dbReference type="STRING" id="145388.A0A0D2LHN8"/>
<dbReference type="KEGG" id="mng:MNEG_16420"/>
<evidence type="ECO:0000259" key="1">
    <source>
        <dbReference type="Pfam" id="PF25483"/>
    </source>
</evidence>
<dbReference type="PANTHER" id="PTHR31515">
    <property type="entry name" value="TRANSMEMBRANE PROTEIN-RELATED"/>
    <property type="match status" value="1"/>
</dbReference>
<gene>
    <name evidence="2" type="ORF">MNEG_16420</name>
</gene>
<dbReference type="InterPro" id="IPR057228">
    <property type="entry name" value="DUF7906"/>
</dbReference>
<evidence type="ECO:0000313" key="2">
    <source>
        <dbReference type="EMBL" id="KIY91544.1"/>
    </source>
</evidence>
<name>A0A0D2LHN8_9CHLO</name>
<keyword evidence="3" id="KW-1185">Reference proteome</keyword>
<sequence length="126" mass="13908">MMGSRSYTLYILNPKVTSSYMYAYDNEHRSCPGGVYVSQVHRYAFYDLSANITFYGPGPGGKGQVLSHSAPSLRHYRPEVAARAVVPDLAALAWGAARHLAWPPLHGADVAYAARVEVHIIYMHQA</sequence>
<protein>
    <recommendedName>
        <fullName evidence="1">DUF7906 domain-containing protein</fullName>
    </recommendedName>
</protein>